<organism evidence="14 15">
    <name type="scientific">Stephania yunnanensis</name>
    <dbReference type="NCBI Taxonomy" id="152371"/>
    <lineage>
        <taxon>Eukaryota</taxon>
        <taxon>Viridiplantae</taxon>
        <taxon>Streptophyta</taxon>
        <taxon>Embryophyta</taxon>
        <taxon>Tracheophyta</taxon>
        <taxon>Spermatophyta</taxon>
        <taxon>Magnoliopsida</taxon>
        <taxon>Ranunculales</taxon>
        <taxon>Menispermaceae</taxon>
        <taxon>Menispermoideae</taxon>
        <taxon>Cissampelideae</taxon>
        <taxon>Stephania</taxon>
    </lineage>
</organism>
<feature type="signal peptide" evidence="12">
    <location>
        <begin position="1"/>
        <end position="21"/>
    </location>
</feature>
<evidence type="ECO:0000313" key="15">
    <source>
        <dbReference type="Proteomes" id="UP001420932"/>
    </source>
</evidence>
<dbReference type="CDD" id="cd04216">
    <property type="entry name" value="Phytocyanin"/>
    <property type="match status" value="1"/>
</dbReference>
<feature type="chain" id="PRO_5043028533" description="Phytocyanin domain-containing protein" evidence="12">
    <location>
        <begin position="22"/>
        <end position="124"/>
    </location>
</feature>
<keyword evidence="3" id="KW-0812">Transmembrane</keyword>
<keyword evidence="8" id="KW-0186">Copper</keyword>
<dbReference type="Gene3D" id="2.60.40.420">
    <property type="entry name" value="Cupredoxins - blue copper proteins"/>
    <property type="match status" value="1"/>
</dbReference>
<dbReference type="AlphaFoldDB" id="A0AAP0NPI7"/>
<keyword evidence="10" id="KW-1015">Disulfide bond</keyword>
<evidence type="ECO:0000259" key="13">
    <source>
        <dbReference type="PROSITE" id="PS51485"/>
    </source>
</evidence>
<evidence type="ECO:0000256" key="4">
    <source>
        <dbReference type="ARBA" id="ARBA00022723"/>
    </source>
</evidence>
<dbReference type="GO" id="GO:0009055">
    <property type="term" value="F:electron transfer activity"/>
    <property type="evidence" value="ECO:0007669"/>
    <property type="project" value="InterPro"/>
</dbReference>
<dbReference type="EMBL" id="JBBNAF010000009">
    <property type="protein sequence ID" value="KAK9115102.1"/>
    <property type="molecule type" value="Genomic_DNA"/>
</dbReference>
<comment type="caution">
    <text evidence="14">The sequence shown here is derived from an EMBL/GenBank/DDBJ whole genome shotgun (WGS) entry which is preliminary data.</text>
</comment>
<keyword evidence="4" id="KW-0479">Metal-binding</keyword>
<reference evidence="14 15" key="1">
    <citation type="submission" date="2024-01" db="EMBL/GenBank/DDBJ databases">
        <title>Genome assemblies of Stephania.</title>
        <authorList>
            <person name="Yang L."/>
        </authorList>
    </citation>
    <scope>NUCLEOTIDE SEQUENCE [LARGE SCALE GENOMIC DNA]</scope>
    <source>
        <strain evidence="14">YNDBR</strain>
        <tissue evidence="14">Leaf</tissue>
    </source>
</reference>
<evidence type="ECO:0000256" key="2">
    <source>
        <dbReference type="ARBA" id="ARBA00022448"/>
    </source>
</evidence>
<dbReference type="InterPro" id="IPR039391">
    <property type="entry name" value="Phytocyanin-like"/>
</dbReference>
<dbReference type="InterPro" id="IPR008972">
    <property type="entry name" value="Cupredoxin"/>
</dbReference>
<evidence type="ECO:0000256" key="5">
    <source>
        <dbReference type="ARBA" id="ARBA00022729"/>
    </source>
</evidence>
<evidence type="ECO:0000256" key="11">
    <source>
        <dbReference type="ARBA" id="ARBA00023180"/>
    </source>
</evidence>
<dbReference type="PANTHER" id="PTHR33021:SF171">
    <property type="entry name" value="BLUE COPPER-BINDING PROTEIN-LIKE"/>
    <property type="match status" value="1"/>
</dbReference>
<keyword evidence="2" id="KW-0813">Transport</keyword>
<sequence length="124" mass="13606">MSIFTCLLLICVTASLSLVSARGGETHVVGGDEGWTQFPNYGDWAQGQTFHVGDTLLFNYDEDLHSVIQVNETAYEDCIKEPNLAAFSSGNDSFRLAEASRQWYICGVGDHCENGQKLSINVLP</sequence>
<dbReference type="InterPro" id="IPR003245">
    <property type="entry name" value="Phytocyanin_dom"/>
</dbReference>
<evidence type="ECO:0000256" key="3">
    <source>
        <dbReference type="ARBA" id="ARBA00022692"/>
    </source>
</evidence>
<keyword evidence="15" id="KW-1185">Reference proteome</keyword>
<evidence type="ECO:0000256" key="12">
    <source>
        <dbReference type="SAM" id="SignalP"/>
    </source>
</evidence>
<dbReference type="SUPFAM" id="SSF49503">
    <property type="entry name" value="Cupredoxins"/>
    <property type="match status" value="1"/>
</dbReference>
<dbReference type="PANTHER" id="PTHR33021">
    <property type="entry name" value="BLUE COPPER PROTEIN"/>
    <property type="match status" value="1"/>
</dbReference>
<dbReference type="Proteomes" id="UP001420932">
    <property type="component" value="Unassembled WGS sequence"/>
</dbReference>
<accession>A0AAP0NPI7</accession>
<dbReference type="Pfam" id="PF02298">
    <property type="entry name" value="Cu_bind_like"/>
    <property type="match status" value="1"/>
</dbReference>
<name>A0AAP0NPI7_9MAGN</name>
<feature type="domain" description="Phytocyanin" evidence="13">
    <location>
        <begin position="25"/>
        <end position="124"/>
    </location>
</feature>
<dbReference type="FunFam" id="2.60.40.420:FF:000067">
    <property type="entry name" value="Cupredoxin superfamily protein"/>
    <property type="match status" value="1"/>
</dbReference>
<protein>
    <recommendedName>
        <fullName evidence="13">Phytocyanin domain-containing protein</fullName>
    </recommendedName>
</protein>
<evidence type="ECO:0000256" key="9">
    <source>
        <dbReference type="ARBA" id="ARBA00023136"/>
    </source>
</evidence>
<evidence type="ECO:0000256" key="10">
    <source>
        <dbReference type="ARBA" id="ARBA00023157"/>
    </source>
</evidence>
<dbReference type="GO" id="GO:0009610">
    <property type="term" value="P:response to symbiotic fungus"/>
    <property type="evidence" value="ECO:0007669"/>
    <property type="project" value="UniProtKB-ARBA"/>
</dbReference>
<dbReference type="GO" id="GO:0046872">
    <property type="term" value="F:metal ion binding"/>
    <property type="evidence" value="ECO:0007669"/>
    <property type="project" value="UniProtKB-KW"/>
</dbReference>
<evidence type="ECO:0000313" key="14">
    <source>
        <dbReference type="EMBL" id="KAK9115102.1"/>
    </source>
</evidence>
<evidence type="ECO:0000256" key="1">
    <source>
        <dbReference type="ARBA" id="ARBA00004479"/>
    </source>
</evidence>
<dbReference type="GO" id="GO:0005886">
    <property type="term" value="C:plasma membrane"/>
    <property type="evidence" value="ECO:0007669"/>
    <property type="project" value="TreeGrafter"/>
</dbReference>
<keyword evidence="6" id="KW-0249">Electron transport</keyword>
<evidence type="ECO:0000256" key="7">
    <source>
        <dbReference type="ARBA" id="ARBA00022989"/>
    </source>
</evidence>
<keyword evidence="7" id="KW-1133">Transmembrane helix</keyword>
<evidence type="ECO:0000256" key="6">
    <source>
        <dbReference type="ARBA" id="ARBA00022982"/>
    </source>
</evidence>
<evidence type="ECO:0000256" key="8">
    <source>
        <dbReference type="ARBA" id="ARBA00023008"/>
    </source>
</evidence>
<dbReference type="PROSITE" id="PS51485">
    <property type="entry name" value="PHYTOCYANIN"/>
    <property type="match status" value="1"/>
</dbReference>
<keyword evidence="11" id="KW-0325">Glycoprotein</keyword>
<proteinExistence type="predicted"/>
<gene>
    <name evidence="14" type="ORF">Syun_021899</name>
</gene>
<keyword evidence="9" id="KW-0472">Membrane</keyword>
<comment type="subcellular location">
    <subcellularLocation>
        <location evidence="1">Membrane</location>
        <topology evidence="1">Single-pass type I membrane protein</topology>
    </subcellularLocation>
</comment>
<keyword evidence="5 12" id="KW-0732">Signal</keyword>